<evidence type="ECO:0000313" key="2">
    <source>
        <dbReference type="Proteomes" id="UP000095287"/>
    </source>
</evidence>
<accession>A0A1I7Z2I1</accession>
<evidence type="ECO:0000313" key="3">
    <source>
        <dbReference type="WBParaSite" id="L893_g21947.t1"/>
    </source>
</evidence>
<sequence>MYFLIILLLALQGGSTLPAFMLYQRAHNLNHLDRPATSDSKTPLKPLIICCLLGKGDARQAAIRLIYGGLWRAIRKVQVNHESSCLVH</sequence>
<dbReference type="AlphaFoldDB" id="A0A1I7Z2I1"/>
<feature type="signal peptide" evidence="1">
    <location>
        <begin position="1"/>
        <end position="16"/>
    </location>
</feature>
<proteinExistence type="predicted"/>
<reference evidence="3" key="1">
    <citation type="submission" date="2016-11" db="UniProtKB">
        <authorList>
            <consortium name="WormBaseParasite"/>
        </authorList>
    </citation>
    <scope>IDENTIFICATION</scope>
</reference>
<dbReference type="Proteomes" id="UP000095287">
    <property type="component" value="Unplaced"/>
</dbReference>
<feature type="chain" id="PRO_5009312889" evidence="1">
    <location>
        <begin position="17"/>
        <end position="88"/>
    </location>
</feature>
<keyword evidence="2" id="KW-1185">Reference proteome</keyword>
<organism evidence="2 3">
    <name type="scientific">Steinernema glaseri</name>
    <dbReference type="NCBI Taxonomy" id="37863"/>
    <lineage>
        <taxon>Eukaryota</taxon>
        <taxon>Metazoa</taxon>
        <taxon>Ecdysozoa</taxon>
        <taxon>Nematoda</taxon>
        <taxon>Chromadorea</taxon>
        <taxon>Rhabditida</taxon>
        <taxon>Tylenchina</taxon>
        <taxon>Panagrolaimomorpha</taxon>
        <taxon>Strongyloidoidea</taxon>
        <taxon>Steinernematidae</taxon>
        <taxon>Steinernema</taxon>
    </lineage>
</organism>
<evidence type="ECO:0000256" key="1">
    <source>
        <dbReference type="SAM" id="SignalP"/>
    </source>
</evidence>
<keyword evidence="1" id="KW-0732">Signal</keyword>
<protein>
    <submittedName>
        <fullName evidence="3">Secreted protein</fullName>
    </submittedName>
</protein>
<dbReference type="WBParaSite" id="L893_g21947.t1">
    <property type="protein sequence ID" value="L893_g21947.t1"/>
    <property type="gene ID" value="L893_g21947"/>
</dbReference>
<name>A0A1I7Z2I1_9BILA</name>